<dbReference type="Proteomes" id="UP001218188">
    <property type="component" value="Unassembled WGS sequence"/>
</dbReference>
<evidence type="ECO:0000313" key="1">
    <source>
        <dbReference type="EMBL" id="KAJ7042804.1"/>
    </source>
</evidence>
<accession>A0AAD6XEY4</accession>
<dbReference type="AlphaFoldDB" id="A0AAD6XEY4"/>
<gene>
    <name evidence="1" type="ORF">C8F04DRAFT_54633</name>
</gene>
<protein>
    <recommendedName>
        <fullName evidence="3">SRPBCC domain-containing protein</fullName>
    </recommendedName>
</protein>
<dbReference type="CDD" id="cd07822">
    <property type="entry name" value="SRPBCC_4"/>
    <property type="match status" value="1"/>
</dbReference>
<keyword evidence="2" id="KW-1185">Reference proteome</keyword>
<evidence type="ECO:0000313" key="2">
    <source>
        <dbReference type="Proteomes" id="UP001218188"/>
    </source>
</evidence>
<evidence type="ECO:0008006" key="3">
    <source>
        <dbReference type="Google" id="ProtNLM"/>
    </source>
</evidence>
<dbReference type="Gene3D" id="3.30.530.20">
    <property type="match status" value="1"/>
</dbReference>
<comment type="caution">
    <text evidence="1">The sequence shown here is derived from an EMBL/GenBank/DDBJ whole genome shotgun (WGS) entry which is preliminary data.</text>
</comment>
<name>A0AAD6XEY4_9AGAR</name>
<dbReference type="InterPro" id="IPR023393">
    <property type="entry name" value="START-like_dom_sf"/>
</dbReference>
<dbReference type="EMBL" id="JARJCM010000011">
    <property type="protein sequence ID" value="KAJ7042804.1"/>
    <property type="molecule type" value="Genomic_DNA"/>
</dbReference>
<reference evidence="1" key="1">
    <citation type="submission" date="2023-03" db="EMBL/GenBank/DDBJ databases">
        <title>Massive genome expansion in bonnet fungi (Mycena s.s.) driven by repeated elements and novel gene families across ecological guilds.</title>
        <authorList>
            <consortium name="Lawrence Berkeley National Laboratory"/>
            <person name="Harder C.B."/>
            <person name="Miyauchi S."/>
            <person name="Viragh M."/>
            <person name="Kuo A."/>
            <person name="Thoen E."/>
            <person name="Andreopoulos B."/>
            <person name="Lu D."/>
            <person name="Skrede I."/>
            <person name="Drula E."/>
            <person name="Henrissat B."/>
            <person name="Morin E."/>
            <person name="Kohler A."/>
            <person name="Barry K."/>
            <person name="LaButti K."/>
            <person name="Morin E."/>
            <person name="Salamov A."/>
            <person name="Lipzen A."/>
            <person name="Mereny Z."/>
            <person name="Hegedus B."/>
            <person name="Baldrian P."/>
            <person name="Stursova M."/>
            <person name="Weitz H."/>
            <person name="Taylor A."/>
            <person name="Grigoriev I.V."/>
            <person name="Nagy L.G."/>
            <person name="Martin F."/>
            <person name="Kauserud H."/>
        </authorList>
    </citation>
    <scope>NUCLEOTIDE SEQUENCE</scope>
    <source>
        <strain evidence="1">CBHHK200</strain>
    </source>
</reference>
<dbReference type="SUPFAM" id="SSF55961">
    <property type="entry name" value="Bet v1-like"/>
    <property type="match status" value="1"/>
</dbReference>
<sequence>MANPAVPPLSSSGVFTSAGSILIDAPREKVWQVLLDFGSYKEWNAFVRGQTLISEAGVALADQTPAAGHLLFISPVHLPPTMGKPRFMASHSTTVRITTIDHENYRAAWVTAGALPKWALLAERWQTLTIVDGKTKYESIEVFSGILAYVVKFFTGKNLDLGVKAMAEGLKSYSERA</sequence>
<organism evidence="1 2">
    <name type="scientific">Mycena alexandri</name>
    <dbReference type="NCBI Taxonomy" id="1745969"/>
    <lineage>
        <taxon>Eukaryota</taxon>
        <taxon>Fungi</taxon>
        <taxon>Dikarya</taxon>
        <taxon>Basidiomycota</taxon>
        <taxon>Agaricomycotina</taxon>
        <taxon>Agaricomycetes</taxon>
        <taxon>Agaricomycetidae</taxon>
        <taxon>Agaricales</taxon>
        <taxon>Marasmiineae</taxon>
        <taxon>Mycenaceae</taxon>
        <taxon>Mycena</taxon>
    </lineage>
</organism>
<proteinExistence type="predicted"/>